<proteinExistence type="predicted"/>
<organism evidence="1 2">
    <name type="scientific">Panagrolaimus sp. JU765</name>
    <dbReference type="NCBI Taxonomy" id="591449"/>
    <lineage>
        <taxon>Eukaryota</taxon>
        <taxon>Metazoa</taxon>
        <taxon>Ecdysozoa</taxon>
        <taxon>Nematoda</taxon>
        <taxon>Chromadorea</taxon>
        <taxon>Rhabditida</taxon>
        <taxon>Tylenchina</taxon>
        <taxon>Panagrolaimomorpha</taxon>
        <taxon>Panagrolaimoidea</taxon>
        <taxon>Panagrolaimidae</taxon>
        <taxon>Panagrolaimus</taxon>
    </lineage>
</organism>
<dbReference type="WBParaSite" id="JU765_v2.g1328.t1">
    <property type="protein sequence ID" value="JU765_v2.g1328.t1"/>
    <property type="gene ID" value="JU765_v2.g1328"/>
</dbReference>
<name>A0AC34Q5U0_9BILA</name>
<accession>A0AC34Q5U0</accession>
<protein>
    <submittedName>
        <fullName evidence="2">C-type lectin domain-containing protein</fullName>
    </submittedName>
</protein>
<evidence type="ECO:0000313" key="1">
    <source>
        <dbReference type="Proteomes" id="UP000887576"/>
    </source>
</evidence>
<reference evidence="2" key="1">
    <citation type="submission" date="2022-11" db="UniProtKB">
        <authorList>
            <consortium name="WormBaseParasite"/>
        </authorList>
    </citation>
    <scope>IDENTIFICATION</scope>
</reference>
<sequence>MADAQSFCLMFTGGNLASIHSAAENAFVTQLAAAIATGTATDSTGQTWTGLTLLTVDPTGTTWEWCDGSVVNFPTGQPYPLFNGPAPWGPLVPTGNFGCSILITNTNGATFSSSAWNEADCNVAQANFVCKAPTII</sequence>
<dbReference type="Proteomes" id="UP000887576">
    <property type="component" value="Unplaced"/>
</dbReference>
<evidence type="ECO:0000313" key="2">
    <source>
        <dbReference type="WBParaSite" id="JU765_v2.g1328.t1"/>
    </source>
</evidence>